<feature type="region of interest" description="Disordered" evidence="5">
    <location>
        <begin position="22"/>
        <end position="98"/>
    </location>
</feature>
<feature type="compositionally biased region" description="Low complexity" evidence="5">
    <location>
        <begin position="61"/>
        <end position="74"/>
    </location>
</feature>
<dbReference type="Gene3D" id="1.10.8.60">
    <property type="match status" value="1"/>
</dbReference>
<dbReference type="Gene3D" id="1.20.272.10">
    <property type="match status" value="1"/>
</dbReference>
<dbReference type="GO" id="GO:0008047">
    <property type="term" value="F:enzyme activator activity"/>
    <property type="evidence" value="ECO:0007669"/>
    <property type="project" value="TreeGrafter"/>
</dbReference>
<dbReference type="InterPro" id="IPR032423">
    <property type="entry name" value="AAA_assoc_2"/>
</dbReference>
<evidence type="ECO:0000313" key="7">
    <source>
        <dbReference type="EMBL" id="CDP37553.1"/>
    </source>
</evidence>
<dbReference type="Pfam" id="PF12002">
    <property type="entry name" value="MgsA_C"/>
    <property type="match status" value="1"/>
</dbReference>
<evidence type="ECO:0000256" key="2">
    <source>
        <dbReference type="ARBA" id="ARBA00022705"/>
    </source>
</evidence>
<feature type="compositionally biased region" description="Polar residues" evidence="5">
    <location>
        <begin position="31"/>
        <end position="50"/>
    </location>
</feature>
<feature type="domain" description="AAA+ ATPase" evidence="6">
    <location>
        <begin position="137"/>
        <end position="255"/>
    </location>
</feature>
<dbReference type="SMART" id="SM00382">
    <property type="entry name" value="AAA"/>
    <property type="match status" value="1"/>
</dbReference>
<protein>
    <submittedName>
        <fullName evidence="7">ARAD1D14102p</fullName>
        <ecNumber evidence="7">3.6.1.15</ecNumber>
    </submittedName>
</protein>
<reference evidence="7" key="1">
    <citation type="submission" date="2014-02" db="EMBL/GenBank/DDBJ databases">
        <authorList>
            <person name="Genoscope - CEA"/>
        </authorList>
    </citation>
    <scope>NUCLEOTIDE SEQUENCE</scope>
    <source>
        <strain evidence="7">LS3</strain>
    </source>
</reference>
<dbReference type="SUPFAM" id="SSF48019">
    <property type="entry name" value="post-AAA+ oligomerization domain-like"/>
    <property type="match status" value="1"/>
</dbReference>
<dbReference type="Pfam" id="PF00004">
    <property type="entry name" value="AAA"/>
    <property type="match status" value="1"/>
</dbReference>
<keyword evidence="4" id="KW-0067">ATP-binding</keyword>
<comment type="similarity">
    <text evidence="1">Belongs to the AAA ATPase family. RarA/MGS1/WRNIP1 subfamily.</text>
</comment>
<proteinExistence type="inferred from homology"/>
<keyword evidence="7" id="KW-0378">Hydrolase</keyword>
<dbReference type="EC" id="3.6.1.15" evidence="7"/>
<dbReference type="GO" id="GO:0005524">
    <property type="term" value="F:ATP binding"/>
    <property type="evidence" value="ECO:0007669"/>
    <property type="project" value="UniProtKB-KW"/>
</dbReference>
<dbReference type="PhylomeDB" id="A0A060T9B1"/>
<dbReference type="Gene3D" id="1.10.3710.10">
    <property type="entry name" value="DNA polymerase III clamp loader subunits, C-terminal domain"/>
    <property type="match status" value="1"/>
</dbReference>
<dbReference type="InterPro" id="IPR003593">
    <property type="entry name" value="AAA+_ATPase"/>
</dbReference>
<dbReference type="CDD" id="cd18139">
    <property type="entry name" value="HLD_clamp_RarA"/>
    <property type="match status" value="1"/>
</dbReference>
<feature type="compositionally biased region" description="Basic and acidic residues" evidence="5">
    <location>
        <begin position="84"/>
        <end position="93"/>
    </location>
</feature>
<dbReference type="AlphaFoldDB" id="A0A060T9B1"/>
<sequence length="525" mass="57755">MERVECPLCGMRTTERVVNEHLDKGCPPKESVSQANSGSFFTKLTPNSKATKSDSKSENVSSTSSQPQTPQASQGLQTPLKRSAQGEKGDDKAKKKVRLSNVPLAEQVRPQGLDDFIGQEDIVGEYGILRRFIERDSCPSIILWGPSGVGKTTLARIIAATTHSRFVELSAAVHGISDCKKIFEEARNDKKLLNRNTIVFMDEIHRFNRAQQDTFLPHVERGDITLIGATTENPSFKVNGALVSRCRVIVLKKLKKEHVATIIGRAVAIVNENRINDNLGKVNVSKDTVDYLSGLSDGDGRVALNVLEIAINTAPKSEGQEQVEVSLDMVKDTLKRTHMLYDRVGDSHYDTISAFHKSVRGSDPDATLFYLGRMLESGEDPLYVARRMVRIASEDVGLADDSCLPFAVSTYTAVQQIGMPEADCILAHCAVKLATAPKSVKVYKAYNAVKSLLSTEPGAAASVVPIHLRNAPTKLMKQIGYGKDYKYNPDYINGECKQDYMPEGLESVKFLSNEHLGTQRDPELD</sequence>
<dbReference type="InterPro" id="IPR003959">
    <property type="entry name" value="ATPase_AAA_core"/>
</dbReference>
<dbReference type="GO" id="GO:0017116">
    <property type="term" value="F:single-stranded DNA helicase activity"/>
    <property type="evidence" value="ECO:0007669"/>
    <property type="project" value="TreeGrafter"/>
</dbReference>
<dbReference type="Pfam" id="PF16193">
    <property type="entry name" value="AAA_assoc_2"/>
    <property type="match status" value="1"/>
</dbReference>
<dbReference type="FunFam" id="3.40.50.300:FF:000137">
    <property type="entry name" value="Replication-associated recombination protein A"/>
    <property type="match status" value="1"/>
</dbReference>
<accession>A0A060T9B1</accession>
<reference evidence="7" key="2">
    <citation type="submission" date="2014-06" db="EMBL/GenBank/DDBJ databases">
        <title>The complete genome of Blastobotrys (Arxula) adeninivorans LS3 - a yeast of biotechnological interest.</title>
        <authorList>
            <person name="Kunze G."/>
            <person name="Gaillardin C."/>
            <person name="Czernicka M."/>
            <person name="Durrens P."/>
            <person name="Martin T."/>
            <person name="Boer E."/>
            <person name="Gabaldon T."/>
            <person name="Cruz J."/>
            <person name="Talla E."/>
            <person name="Marck C."/>
            <person name="Goffeau A."/>
            <person name="Barbe V."/>
            <person name="Baret P."/>
            <person name="Baronian K."/>
            <person name="Beier S."/>
            <person name="Bleykasten C."/>
            <person name="Bode R."/>
            <person name="Casaregola S."/>
            <person name="Despons L."/>
            <person name="Fairhead C."/>
            <person name="Giersberg M."/>
            <person name="Gierski P."/>
            <person name="Hahnel U."/>
            <person name="Hartmann A."/>
            <person name="Jankowska D."/>
            <person name="Jubin C."/>
            <person name="Jung P."/>
            <person name="Lafontaine I."/>
            <person name="Leh-Louis V."/>
            <person name="Lemaire M."/>
            <person name="Marcet-Houben M."/>
            <person name="Mascher M."/>
            <person name="Morel G."/>
            <person name="Richard G.-F."/>
            <person name="Riechen J."/>
            <person name="Sacerdot C."/>
            <person name="Sarkar A."/>
            <person name="Savel G."/>
            <person name="Schacherer J."/>
            <person name="Sherman D."/>
            <person name="Straub M.-L."/>
            <person name="Stein N."/>
            <person name="Thierry A."/>
            <person name="Trautwein-Schult A."/>
            <person name="Westhof E."/>
            <person name="Worch S."/>
            <person name="Dujon B."/>
            <person name="Souciet J.-L."/>
            <person name="Wincker P."/>
            <person name="Scholz U."/>
            <person name="Neuveglise N."/>
        </authorList>
    </citation>
    <scope>NUCLEOTIDE SEQUENCE</scope>
    <source>
        <strain evidence="7">LS3</strain>
    </source>
</reference>
<evidence type="ECO:0000259" key="6">
    <source>
        <dbReference type="SMART" id="SM00382"/>
    </source>
</evidence>
<evidence type="ECO:0000256" key="3">
    <source>
        <dbReference type="ARBA" id="ARBA00022741"/>
    </source>
</evidence>
<evidence type="ECO:0000256" key="4">
    <source>
        <dbReference type="ARBA" id="ARBA00022840"/>
    </source>
</evidence>
<dbReference type="InterPro" id="IPR021886">
    <property type="entry name" value="MgsA_C"/>
</dbReference>
<dbReference type="Gene3D" id="3.40.50.300">
    <property type="entry name" value="P-loop containing nucleotide triphosphate hydrolases"/>
    <property type="match status" value="1"/>
</dbReference>
<evidence type="ECO:0000256" key="1">
    <source>
        <dbReference type="ARBA" id="ARBA00008959"/>
    </source>
</evidence>
<name>A0A060T9B1_BLAAD</name>
<dbReference type="EMBL" id="HG937694">
    <property type="protein sequence ID" value="CDP37553.1"/>
    <property type="molecule type" value="Genomic_DNA"/>
</dbReference>
<organism evidence="7">
    <name type="scientific">Blastobotrys adeninivorans</name>
    <name type="common">Yeast</name>
    <name type="synonym">Arxula adeninivorans</name>
    <dbReference type="NCBI Taxonomy" id="409370"/>
    <lineage>
        <taxon>Eukaryota</taxon>
        <taxon>Fungi</taxon>
        <taxon>Dikarya</taxon>
        <taxon>Ascomycota</taxon>
        <taxon>Saccharomycotina</taxon>
        <taxon>Dipodascomycetes</taxon>
        <taxon>Dipodascales</taxon>
        <taxon>Trichomonascaceae</taxon>
        <taxon>Blastobotrys</taxon>
    </lineage>
</organism>
<dbReference type="PANTHER" id="PTHR13779:SF7">
    <property type="entry name" value="ATPASE WRNIP1"/>
    <property type="match status" value="1"/>
</dbReference>
<dbReference type="PANTHER" id="PTHR13779">
    <property type="entry name" value="WERNER HELICASE-INTERACTING PROTEIN 1 FAMILY MEMBER"/>
    <property type="match status" value="1"/>
</dbReference>
<keyword evidence="3" id="KW-0547">Nucleotide-binding</keyword>
<dbReference type="FunFam" id="1.20.272.10:FF:000001">
    <property type="entry name" value="Putative AAA family ATPase"/>
    <property type="match status" value="1"/>
</dbReference>
<dbReference type="SUPFAM" id="SSF52540">
    <property type="entry name" value="P-loop containing nucleoside triphosphate hydrolases"/>
    <property type="match status" value="1"/>
</dbReference>
<dbReference type="GO" id="GO:0006271">
    <property type="term" value="P:DNA strand elongation involved in DNA replication"/>
    <property type="evidence" value="ECO:0007669"/>
    <property type="project" value="UniProtKB-ARBA"/>
</dbReference>
<dbReference type="GO" id="GO:0005634">
    <property type="term" value="C:nucleus"/>
    <property type="evidence" value="ECO:0007669"/>
    <property type="project" value="TreeGrafter"/>
</dbReference>
<evidence type="ECO:0000256" key="5">
    <source>
        <dbReference type="SAM" id="MobiDB-lite"/>
    </source>
</evidence>
<dbReference type="GO" id="GO:0016887">
    <property type="term" value="F:ATP hydrolysis activity"/>
    <property type="evidence" value="ECO:0007669"/>
    <property type="project" value="InterPro"/>
</dbReference>
<dbReference type="InterPro" id="IPR008921">
    <property type="entry name" value="DNA_pol3_clamp-load_cplx_C"/>
</dbReference>
<dbReference type="GO" id="GO:0003677">
    <property type="term" value="F:DNA binding"/>
    <property type="evidence" value="ECO:0007669"/>
    <property type="project" value="InterPro"/>
</dbReference>
<gene>
    <name evidence="7" type="ORF">GNLVRS02_ARAD1D14102g</name>
</gene>
<dbReference type="GO" id="GO:0000731">
    <property type="term" value="P:DNA synthesis involved in DNA repair"/>
    <property type="evidence" value="ECO:0007669"/>
    <property type="project" value="TreeGrafter"/>
</dbReference>
<dbReference type="InterPro" id="IPR051314">
    <property type="entry name" value="AAA_ATPase_RarA/MGS1/WRNIP1"/>
</dbReference>
<dbReference type="CDD" id="cd00009">
    <property type="entry name" value="AAA"/>
    <property type="match status" value="1"/>
</dbReference>
<dbReference type="InterPro" id="IPR027417">
    <property type="entry name" value="P-loop_NTPase"/>
</dbReference>
<keyword evidence="2" id="KW-0235">DNA replication</keyword>